<feature type="non-terminal residue" evidence="3">
    <location>
        <position position="236"/>
    </location>
</feature>
<feature type="region of interest" description="Disordered" evidence="1">
    <location>
        <begin position="212"/>
        <end position="236"/>
    </location>
</feature>
<gene>
    <name evidence="3" type="ORF">XYLVIOL_LOCUS62</name>
</gene>
<sequence>MNQNATRRFFWAMLFTSFCTVIPKILTSDNSCPCSLSSECPDDSQLLHESSQVLILPCESERLIRCCSLIPRPIESGVEFSYNVDQEEKFVTEKGTTEHSTEASTQITGSEMSDVTYESTDKSWEEYSTVKWLSTDFPTEESTSDVTVLPLTTEVPTDISTMDMNDLGDKNDEPATTTENITTFVGASKEQRVPPEWQERLYSNSKQILRSQSAQSRILNKDLTSESSTIRSPYPE</sequence>
<organism evidence="3 4">
    <name type="scientific">Xylocopa violacea</name>
    <name type="common">Violet carpenter bee</name>
    <name type="synonym">Apis violacea</name>
    <dbReference type="NCBI Taxonomy" id="135666"/>
    <lineage>
        <taxon>Eukaryota</taxon>
        <taxon>Metazoa</taxon>
        <taxon>Ecdysozoa</taxon>
        <taxon>Arthropoda</taxon>
        <taxon>Hexapoda</taxon>
        <taxon>Insecta</taxon>
        <taxon>Pterygota</taxon>
        <taxon>Neoptera</taxon>
        <taxon>Endopterygota</taxon>
        <taxon>Hymenoptera</taxon>
        <taxon>Apocrita</taxon>
        <taxon>Aculeata</taxon>
        <taxon>Apoidea</taxon>
        <taxon>Anthophila</taxon>
        <taxon>Apidae</taxon>
        <taxon>Xylocopa</taxon>
        <taxon>Xylocopa</taxon>
    </lineage>
</organism>
<evidence type="ECO:0000313" key="3">
    <source>
        <dbReference type="EMBL" id="CAL7932800.1"/>
    </source>
</evidence>
<feature type="signal peptide" evidence="2">
    <location>
        <begin position="1"/>
        <end position="27"/>
    </location>
</feature>
<comment type="caution">
    <text evidence="3">The sequence shown here is derived from an EMBL/GenBank/DDBJ whole genome shotgun (WGS) entry which is preliminary data.</text>
</comment>
<evidence type="ECO:0000256" key="2">
    <source>
        <dbReference type="SAM" id="SignalP"/>
    </source>
</evidence>
<name>A0ABP1MVM3_XYLVO</name>
<feature type="chain" id="PRO_5045675474" evidence="2">
    <location>
        <begin position="28"/>
        <end position="236"/>
    </location>
</feature>
<dbReference type="EMBL" id="CAXAJV020000458">
    <property type="protein sequence ID" value="CAL7932800.1"/>
    <property type="molecule type" value="Genomic_DNA"/>
</dbReference>
<feature type="compositionally biased region" description="Polar residues" evidence="1">
    <location>
        <begin position="102"/>
        <end position="114"/>
    </location>
</feature>
<protein>
    <submittedName>
        <fullName evidence="3">Uncharacterized protein</fullName>
    </submittedName>
</protein>
<proteinExistence type="predicted"/>
<keyword evidence="4" id="KW-1185">Reference proteome</keyword>
<evidence type="ECO:0000256" key="1">
    <source>
        <dbReference type="SAM" id="MobiDB-lite"/>
    </source>
</evidence>
<dbReference type="Proteomes" id="UP001642520">
    <property type="component" value="Unassembled WGS sequence"/>
</dbReference>
<reference evidence="3 4" key="1">
    <citation type="submission" date="2024-08" db="EMBL/GenBank/DDBJ databases">
        <authorList>
            <person name="Will J Nash"/>
            <person name="Angela Man"/>
            <person name="Seanna McTaggart"/>
            <person name="Kendall Baker"/>
            <person name="Tom Barker"/>
            <person name="Leah Catchpole"/>
            <person name="Alex Durrant"/>
            <person name="Karim Gharbi"/>
            <person name="Naomi Irish"/>
            <person name="Gemy Kaithakottil"/>
            <person name="Debby Ku"/>
            <person name="Aaliyah Providence"/>
            <person name="Felix Shaw"/>
            <person name="David Swarbreck"/>
            <person name="Chris Watkins"/>
            <person name="Ann M. McCartney"/>
            <person name="Giulio Formenti"/>
            <person name="Alice Mouton"/>
            <person name="Noel Vella"/>
            <person name="Bjorn M von Reumont"/>
            <person name="Adriana Vella"/>
            <person name="Wilfried Haerty"/>
        </authorList>
    </citation>
    <scope>NUCLEOTIDE SEQUENCE [LARGE SCALE GENOMIC DNA]</scope>
</reference>
<accession>A0ABP1MVM3</accession>
<feature type="compositionally biased region" description="Polar residues" evidence="1">
    <location>
        <begin position="225"/>
        <end position="236"/>
    </location>
</feature>
<evidence type="ECO:0000313" key="4">
    <source>
        <dbReference type="Proteomes" id="UP001642520"/>
    </source>
</evidence>
<feature type="compositionally biased region" description="Basic and acidic residues" evidence="1">
    <location>
        <begin position="92"/>
        <end position="101"/>
    </location>
</feature>
<keyword evidence="2" id="KW-0732">Signal</keyword>
<feature type="region of interest" description="Disordered" evidence="1">
    <location>
        <begin position="92"/>
        <end position="114"/>
    </location>
</feature>